<comment type="caution">
    <text evidence="1">The sequence shown here is derived from an EMBL/GenBank/DDBJ whole genome shotgun (WGS) entry which is preliminary data.</text>
</comment>
<evidence type="ECO:0000313" key="2">
    <source>
        <dbReference type="Proteomes" id="UP001595420"/>
    </source>
</evidence>
<proteinExistence type="predicted"/>
<dbReference type="InterPro" id="IPR039065">
    <property type="entry name" value="AcoX-like"/>
</dbReference>
<sequence>MQRLGVIVNPIAGMGGRVGLKGTDGPAILARARELGAEPVSGARAARALAELRRLGPAVLAAPGSMGEQACAAAGLACEVVETGEATGAAATRAAARAMLGGGVDLLIFAGGDGTARDVLAEVGTQLPILGIPTGVKMHSAVFAQNPAAAGRVAAAFLEGRAATQEAEVMDLDEDALRQGRVSARLHGVARVPQERALMQAGKSGAAIPDEAALEALARRMVTEMQPGRLYLLGCGTTMRRIKRALGFAGTLMGVDVALDGRLLAADVTEAQILRLLDQAPATAILGVTGGQGFLLGRGNQQFSPAVLRRLGRENLVVVAGQQKLAALDPACLHVDTGEAALDAELAGYIAIRTAPDRSAMLRIAA</sequence>
<organism evidence="1 2">
    <name type="scientific">Falsiroseomonas tokyonensis</name>
    <dbReference type="NCBI Taxonomy" id="430521"/>
    <lineage>
        <taxon>Bacteria</taxon>
        <taxon>Pseudomonadati</taxon>
        <taxon>Pseudomonadota</taxon>
        <taxon>Alphaproteobacteria</taxon>
        <taxon>Acetobacterales</taxon>
        <taxon>Roseomonadaceae</taxon>
        <taxon>Falsiroseomonas</taxon>
    </lineage>
</organism>
<dbReference type="Proteomes" id="UP001595420">
    <property type="component" value="Unassembled WGS sequence"/>
</dbReference>
<dbReference type="PANTHER" id="PTHR40697">
    <property type="entry name" value="ACETOIN CATABOLISM PROTEIN X"/>
    <property type="match status" value="1"/>
</dbReference>
<dbReference type="InterPro" id="IPR002504">
    <property type="entry name" value="NADK"/>
</dbReference>
<dbReference type="PANTHER" id="PTHR40697:SF2">
    <property type="entry name" value="ATP-NAD KINASE-RELATED"/>
    <property type="match status" value="1"/>
</dbReference>
<protein>
    <submittedName>
        <fullName evidence="1">ATP-NAD kinase family protein</fullName>
    </submittedName>
</protein>
<keyword evidence="2" id="KW-1185">Reference proteome</keyword>
<dbReference type="Pfam" id="PF20143">
    <property type="entry name" value="NAD_kinase_C"/>
    <property type="match status" value="1"/>
</dbReference>
<name>A0ABV7BWW8_9PROT</name>
<dbReference type="InterPro" id="IPR011386">
    <property type="entry name" value="Put_ATP-NAD_kin"/>
</dbReference>
<dbReference type="GO" id="GO:0016301">
    <property type="term" value="F:kinase activity"/>
    <property type="evidence" value="ECO:0007669"/>
    <property type="project" value="UniProtKB-KW"/>
</dbReference>
<dbReference type="RefSeq" id="WP_216836690.1">
    <property type="nucleotide sequence ID" value="NZ_JAFNJS010000003.1"/>
</dbReference>
<keyword evidence="1" id="KW-0418">Kinase</keyword>
<evidence type="ECO:0000313" key="1">
    <source>
        <dbReference type="EMBL" id="MFC3000610.1"/>
    </source>
</evidence>
<reference evidence="2" key="1">
    <citation type="journal article" date="2019" name="Int. J. Syst. Evol. Microbiol.">
        <title>The Global Catalogue of Microorganisms (GCM) 10K type strain sequencing project: providing services to taxonomists for standard genome sequencing and annotation.</title>
        <authorList>
            <consortium name="The Broad Institute Genomics Platform"/>
            <consortium name="The Broad Institute Genome Sequencing Center for Infectious Disease"/>
            <person name="Wu L."/>
            <person name="Ma J."/>
        </authorList>
    </citation>
    <scope>NUCLEOTIDE SEQUENCE [LARGE SCALE GENOMIC DNA]</scope>
    <source>
        <strain evidence="2">CGMCC 1.16855</strain>
    </source>
</reference>
<dbReference type="PIRSF" id="PIRSF016907">
    <property type="entry name" value="Kin_ATP-NAD"/>
    <property type="match status" value="1"/>
</dbReference>
<dbReference type="EMBL" id="JBHRSB010000003">
    <property type="protein sequence ID" value="MFC3000610.1"/>
    <property type="molecule type" value="Genomic_DNA"/>
</dbReference>
<keyword evidence="1" id="KW-0808">Transferase</keyword>
<gene>
    <name evidence="1" type="ORF">ACFOD3_11945</name>
</gene>
<accession>A0ABV7BWW8</accession>
<dbReference type="Pfam" id="PF01513">
    <property type="entry name" value="NAD_kinase"/>
    <property type="match status" value="1"/>
</dbReference>